<keyword evidence="1" id="KW-0812">Transmembrane</keyword>
<dbReference type="EMBL" id="MKIE01000002">
    <property type="protein sequence ID" value="OHW62829.1"/>
    <property type="molecule type" value="Genomic_DNA"/>
</dbReference>
<keyword evidence="1" id="KW-0472">Membrane</keyword>
<accession>A0A1S1VAL5</accession>
<evidence type="ECO:0000313" key="3">
    <source>
        <dbReference type="Proteomes" id="UP000180254"/>
    </source>
</evidence>
<gene>
    <name evidence="2" type="ORF">EUAN_06130</name>
</gene>
<feature type="transmembrane region" description="Helical" evidence="1">
    <location>
        <begin position="154"/>
        <end position="175"/>
    </location>
</feature>
<comment type="caution">
    <text evidence="2">The sequence shown here is derived from an EMBL/GenBank/DDBJ whole genome shotgun (WGS) entry which is preliminary data.</text>
</comment>
<reference evidence="2 3" key="1">
    <citation type="submission" date="2016-09" db="EMBL/GenBank/DDBJ databases">
        <title>Genome sequence of Eubacterium angustum.</title>
        <authorList>
            <person name="Poehlein A."/>
            <person name="Daniel R."/>
        </authorList>
    </citation>
    <scope>NUCLEOTIDE SEQUENCE [LARGE SCALE GENOMIC DNA]</scope>
    <source>
        <strain evidence="2 3">DSM 1989</strain>
    </source>
</reference>
<feature type="transmembrane region" description="Helical" evidence="1">
    <location>
        <begin position="114"/>
        <end position="134"/>
    </location>
</feature>
<organism evidence="2 3">
    <name type="scientific">Andreesenia angusta</name>
    <dbReference type="NCBI Taxonomy" id="39480"/>
    <lineage>
        <taxon>Bacteria</taxon>
        <taxon>Bacillati</taxon>
        <taxon>Bacillota</taxon>
        <taxon>Tissierellia</taxon>
        <taxon>Tissierellales</taxon>
        <taxon>Gottschalkiaceae</taxon>
        <taxon>Andreesenia</taxon>
    </lineage>
</organism>
<dbReference type="RefSeq" id="WP_071061575.1">
    <property type="nucleotide sequence ID" value="NZ_MKIE01000002.1"/>
</dbReference>
<keyword evidence="3" id="KW-1185">Reference proteome</keyword>
<feature type="transmembrane region" description="Helical" evidence="1">
    <location>
        <begin position="70"/>
        <end position="93"/>
    </location>
</feature>
<dbReference type="OrthoDB" id="9789229at2"/>
<feature type="transmembrane region" description="Helical" evidence="1">
    <location>
        <begin position="45"/>
        <end position="64"/>
    </location>
</feature>
<evidence type="ECO:0000313" key="2">
    <source>
        <dbReference type="EMBL" id="OHW62829.1"/>
    </source>
</evidence>
<protein>
    <recommendedName>
        <fullName evidence="4">ABC-transporter type IV</fullName>
    </recommendedName>
</protein>
<dbReference type="STRING" id="39480.EUAN_06130"/>
<dbReference type="Pfam" id="PF06541">
    <property type="entry name" value="ABC_trans_CmpB"/>
    <property type="match status" value="1"/>
</dbReference>
<feature type="transmembrane region" description="Helical" evidence="1">
    <location>
        <begin position="12"/>
        <end position="33"/>
    </location>
</feature>
<dbReference type="InterPro" id="IPR010540">
    <property type="entry name" value="CmpB_TMEM229"/>
</dbReference>
<evidence type="ECO:0008006" key="4">
    <source>
        <dbReference type="Google" id="ProtNLM"/>
    </source>
</evidence>
<proteinExistence type="predicted"/>
<dbReference type="Proteomes" id="UP000180254">
    <property type="component" value="Unassembled WGS sequence"/>
</dbReference>
<sequence>MEYILWDRPVYITVILILIYSFLGWVGEVLYAYYRRGHFVNRGFLYGPLCPIYGVSITAIVTALEPLAQNVFMIFMGSVVITTLAEYITSSILEKFFDSKWWDYSNKKFNLKGRICLSFSLLWGLAGTIMYKLVHPKVLSIIYALPESAAINMAYIGLAIFTADMAFTLVSLAGLRSHMMRFQDIAQRAKSFTGSKFERIVKIKEFLESYADLEIKLRFNHRRLLESFPDFKKNRFGKLIKELKNEIDRFREN</sequence>
<evidence type="ECO:0000256" key="1">
    <source>
        <dbReference type="SAM" id="Phobius"/>
    </source>
</evidence>
<dbReference type="AlphaFoldDB" id="A0A1S1VAL5"/>
<name>A0A1S1VAL5_9FIRM</name>
<keyword evidence="1" id="KW-1133">Transmembrane helix</keyword>